<feature type="chain" id="PRO_5014190570" description="GPI anchored protein" evidence="2">
    <location>
        <begin position="22"/>
        <end position="209"/>
    </location>
</feature>
<evidence type="ECO:0000313" key="4">
    <source>
        <dbReference type="Proteomes" id="UP000234254"/>
    </source>
</evidence>
<evidence type="ECO:0000313" key="3">
    <source>
        <dbReference type="EMBL" id="PKY08668.1"/>
    </source>
</evidence>
<dbReference type="OrthoDB" id="4843554at2759"/>
<dbReference type="AlphaFoldDB" id="A0A2I1DFM3"/>
<protein>
    <recommendedName>
        <fullName evidence="5">GPI anchored protein</fullName>
    </recommendedName>
</protein>
<evidence type="ECO:0008006" key="5">
    <source>
        <dbReference type="Google" id="ProtNLM"/>
    </source>
</evidence>
<dbReference type="VEuPathDB" id="FungiDB:P168DRAFT_314731"/>
<sequence length="209" mass="22352">MRTQQLLALSGLMLMSNVVAGAELERDDVPSRCWHVCGPVVAIARTCDNVHHDNDRAEMDCICDWNKTNKLVPICEACIAQYRSDRKNRDTNRKDRDDDDDDWDTDDEYDNDHDDKDPHDNDAYDIVTSCNLKTTTYNSAAATKAADSASSSGTAADTMATPTGSAADSTGDTASAQKARTTENAAPGTVAPKAAGAAAVAGLGFLAYL</sequence>
<feature type="compositionally biased region" description="Basic and acidic residues" evidence="1">
    <location>
        <begin position="86"/>
        <end position="96"/>
    </location>
</feature>
<comment type="caution">
    <text evidence="3">The sequence shown here is derived from an EMBL/GenBank/DDBJ whole genome shotgun (WGS) entry which is preliminary data.</text>
</comment>
<feature type="region of interest" description="Disordered" evidence="1">
    <location>
        <begin position="143"/>
        <end position="192"/>
    </location>
</feature>
<feature type="region of interest" description="Disordered" evidence="1">
    <location>
        <begin position="86"/>
        <end position="123"/>
    </location>
</feature>
<keyword evidence="2" id="KW-0732">Signal</keyword>
<feature type="compositionally biased region" description="Basic and acidic residues" evidence="1">
    <location>
        <begin position="113"/>
        <end position="122"/>
    </location>
</feature>
<feature type="signal peptide" evidence="2">
    <location>
        <begin position="1"/>
        <end position="21"/>
    </location>
</feature>
<proteinExistence type="predicted"/>
<dbReference type="Proteomes" id="UP000234254">
    <property type="component" value="Unassembled WGS sequence"/>
</dbReference>
<organism evidence="3 4">
    <name type="scientific">Aspergillus campestris (strain IBT 28561)</name>
    <dbReference type="NCBI Taxonomy" id="1392248"/>
    <lineage>
        <taxon>Eukaryota</taxon>
        <taxon>Fungi</taxon>
        <taxon>Dikarya</taxon>
        <taxon>Ascomycota</taxon>
        <taxon>Pezizomycotina</taxon>
        <taxon>Eurotiomycetes</taxon>
        <taxon>Eurotiomycetidae</taxon>
        <taxon>Eurotiales</taxon>
        <taxon>Aspergillaceae</taxon>
        <taxon>Aspergillus</taxon>
        <taxon>Aspergillus subgen. Circumdati</taxon>
    </lineage>
</organism>
<feature type="compositionally biased region" description="Low complexity" evidence="1">
    <location>
        <begin position="143"/>
        <end position="176"/>
    </location>
</feature>
<feature type="compositionally biased region" description="Acidic residues" evidence="1">
    <location>
        <begin position="97"/>
        <end position="112"/>
    </location>
</feature>
<gene>
    <name evidence="3" type="ORF">P168DRAFT_314731</name>
</gene>
<reference evidence="3" key="1">
    <citation type="submission" date="2016-12" db="EMBL/GenBank/DDBJ databases">
        <title>The genomes of Aspergillus section Nigri reveals drivers in fungal speciation.</title>
        <authorList>
            <consortium name="DOE Joint Genome Institute"/>
            <person name="Vesth T.C."/>
            <person name="Nybo J."/>
            <person name="Theobald S."/>
            <person name="Brandl J."/>
            <person name="Frisvad J.C."/>
            <person name="Nielsen K.F."/>
            <person name="Lyhne E.K."/>
            <person name="Kogle M.E."/>
            <person name="Kuo A."/>
            <person name="Riley R."/>
            <person name="Clum A."/>
            <person name="Nolan M."/>
            <person name="Lipzen A."/>
            <person name="Salamov A."/>
            <person name="Henrissat B."/>
            <person name="Wiebenga A."/>
            <person name="De vries R.P."/>
            <person name="Grigoriev I.V."/>
            <person name="Mortensen U.H."/>
            <person name="Andersen M.R."/>
            <person name="Baker S.E."/>
        </authorList>
    </citation>
    <scope>NUCLEOTIDE SEQUENCE</scope>
    <source>
        <strain evidence="3">IBT 28561</strain>
    </source>
</reference>
<dbReference type="RefSeq" id="XP_024697262.1">
    <property type="nucleotide sequence ID" value="XM_024839823.1"/>
</dbReference>
<name>A0A2I1DFM3_ASPC2</name>
<dbReference type="GeneID" id="36547347"/>
<evidence type="ECO:0000256" key="2">
    <source>
        <dbReference type="SAM" id="SignalP"/>
    </source>
</evidence>
<accession>A0A2I1DFM3</accession>
<evidence type="ECO:0000256" key="1">
    <source>
        <dbReference type="SAM" id="MobiDB-lite"/>
    </source>
</evidence>
<keyword evidence="4" id="KW-1185">Reference proteome</keyword>
<dbReference type="EMBL" id="MSFM01000001">
    <property type="protein sequence ID" value="PKY08668.1"/>
    <property type="molecule type" value="Genomic_DNA"/>
</dbReference>